<comment type="caution">
    <text evidence="2">The sequence shown here is derived from an EMBL/GenBank/DDBJ whole genome shotgun (WGS) entry which is preliminary data.</text>
</comment>
<protein>
    <recommendedName>
        <fullName evidence="4">Proteasome assembly chaperone 3</fullName>
    </recommendedName>
</protein>
<dbReference type="Proteomes" id="UP001516023">
    <property type="component" value="Unassembled WGS sequence"/>
</dbReference>
<organism evidence="2 3">
    <name type="scientific">Cyclotella cryptica</name>
    <dbReference type="NCBI Taxonomy" id="29204"/>
    <lineage>
        <taxon>Eukaryota</taxon>
        <taxon>Sar</taxon>
        <taxon>Stramenopiles</taxon>
        <taxon>Ochrophyta</taxon>
        <taxon>Bacillariophyta</taxon>
        <taxon>Coscinodiscophyceae</taxon>
        <taxon>Thalassiosirophycidae</taxon>
        <taxon>Stephanodiscales</taxon>
        <taxon>Stephanodiscaceae</taxon>
        <taxon>Cyclotella</taxon>
    </lineage>
</organism>
<sequence length="151" mass="16401">MAAEDDATVAGEEDAMHSPARTKVTMSTTQSGFDSRDTTTRDTMSYTRYTLEEEDEEEERTAPSSGFFSITAGSSGNVYVFEASSGSRRDYVVMGLKKMIGWASRQVIMGKVDVCAELYGEDAAPMSGELPSLVTPSQALSRVTHAFLDEL</sequence>
<dbReference type="AlphaFoldDB" id="A0ABD3PPY7"/>
<feature type="compositionally biased region" description="Polar residues" evidence="1">
    <location>
        <begin position="24"/>
        <end position="33"/>
    </location>
</feature>
<evidence type="ECO:0000313" key="2">
    <source>
        <dbReference type="EMBL" id="KAL3790100.1"/>
    </source>
</evidence>
<gene>
    <name evidence="2" type="ORF">HJC23_013611</name>
</gene>
<feature type="region of interest" description="Disordered" evidence="1">
    <location>
        <begin position="1"/>
        <end position="68"/>
    </location>
</feature>
<evidence type="ECO:0000313" key="3">
    <source>
        <dbReference type="Proteomes" id="UP001516023"/>
    </source>
</evidence>
<name>A0ABD3PPY7_9STRA</name>
<reference evidence="2 3" key="1">
    <citation type="journal article" date="2020" name="G3 (Bethesda)">
        <title>Improved Reference Genome for Cyclotella cryptica CCMP332, a Model for Cell Wall Morphogenesis, Salinity Adaptation, and Lipid Production in Diatoms (Bacillariophyta).</title>
        <authorList>
            <person name="Roberts W.R."/>
            <person name="Downey K.M."/>
            <person name="Ruck E.C."/>
            <person name="Traller J.C."/>
            <person name="Alverson A.J."/>
        </authorList>
    </citation>
    <scope>NUCLEOTIDE SEQUENCE [LARGE SCALE GENOMIC DNA]</scope>
    <source>
        <strain evidence="2 3">CCMP332</strain>
    </source>
</reference>
<dbReference type="EMBL" id="JABMIG020000133">
    <property type="protein sequence ID" value="KAL3790100.1"/>
    <property type="molecule type" value="Genomic_DNA"/>
</dbReference>
<evidence type="ECO:0000256" key="1">
    <source>
        <dbReference type="SAM" id="MobiDB-lite"/>
    </source>
</evidence>
<feature type="compositionally biased region" description="Acidic residues" evidence="1">
    <location>
        <begin position="1"/>
        <end position="13"/>
    </location>
</feature>
<keyword evidence="3" id="KW-1185">Reference proteome</keyword>
<evidence type="ECO:0008006" key="4">
    <source>
        <dbReference type="Google" id="ProtNLM"/>
    </source>
</evidence>
<proteinExistence type="predicted"/>
<accession>A0ABD3PPY7</accession>